<feature type="region of interest" description="Disordered" evidence="1">
    <location>
        <begin position="242"/>
        <end position="408"/>
    </location>
</feature>
<dbReference type="OrthoDB" id="3648288at2759"/>
<feature type="compositionally biased region" description="Basic and acidic residues" evidence="1">
    <location>
        <begin position="280"/>
        <end position="293"/>
    </location>
</feature>
<name>A0A6A6EW73_9PEZI</name>
<keyword evidence="3" id="KW-1185">Reference proteome</keyword>
<dbReference type="AlphaFoldDB" id="A0A6A6EW73"/>
<evidence type="ECO:0000313" key="3">
    <source>
        <dbReference type="Proteomes" id="UP000799539"/>
    </source>
</evidence>
<sequence length="543" mass="59839">MERPIARILRKKVDGAKTMYQVRWKSTMLGRHDIHLRENGMSYALFDGIEWDIEDVTRRSGGVFEVTWTDTWQEYDDVAGAEDDMIAEFEAGFLPPEDATDYAAAEVPLSSFVPDSTADYTDSFVTKLTALSRSANGRLPRKIPIWLACLQLPTRNRLVFRKTFSDKRNTINLSQDNERREHQRILSIHRTGNAMIRPCEDCREGKGALRRCVVDRYGSALNGSCTNCGIGGRMAQCSFKVRGRSGDRKVSRGRCTPIKKDSTYRSSHRSSKPVPPSAKRAPDLEDSHPEANRLTRAAARSTSTHPATDKKNLSVSNKEVPAVSNSIGGPADWSPPNVPEEEGQSRGDPNEYVESSCEGGFGVGDKSPVSNVTPSRTPRALPAVTMGEGQHDHDRKCPSLSAQHGSRTYRSAEQARISLLARFKSSASPNKATAVDSRTDSKASVASPDTAAATDLDINTARDLLGRCCPAHVNMFSTAWATWLQERGREKKSQLFLTREHFLAVVFGEELKAGAVYEGPGRVPPWLLWLPSSSVLTKNGTGK</sequence>
<organism evidence="2 3">
    <name type="scientific">Cercospora zeae-maydis SCOH1-5</name>
    <dbReference type="NCBI Taxonomy" id="717836"/>
    <lineage>
        <taxon>Eukaryota</taxon>
        <taxon>Fungi</taxon>
        <taxon>Dikarya</taxon>
        <taxon>Ascomycota</taxon>
        <taxon>Pezizomycotina</taxon>
        <taxon>Dothideomycetes</taxon>
        <taxon>Dothideomycetidae</taxon>
        <taxon>Mycosphaerellales</taxon>
        <taxon>Mycosphaerellaceae</taxon>
        <taxon>Cercospora</taxon>
    </lineage>
</organism>
<dbReference type="InterPro" id="IPR022190">
    <property type="entry name" value="DUF3716"/>
</dbReference>
<feature type="compositionally biased region" description="Polar residues" evidence="1">
    <location>
        <begin position="313"/>
        <end position="327"/>
    </location>
</feature>
<dbReference type="Proteomes" id="UP000799539">
    <property type="component" value="Unassembled WGS sequence"/>
</dbReference>
<accession>A0A6A6EW73</accession>
<evidence type="ECO:0000313" key="2">
    <source>
        <dbReference type="EMBL" id="KAF2206538.1"/>
    </source>
</evidence>
<reference evidence="2" key="1">
    <citation type="journal article" date="2020" name="Stud. Mycol.">
        <title>101 Dothideomycetes genomes: a test case for predicting lifestyles and emergence of pathogens.</title>
        <authorList>
            <person name="Haridas S."/>
            <person name="Albert R."/>
            <person name="Binder M."/>
            <person name="Bloem J."/>
            <person name="Labutti K."/>
            <person name="Salamov A."/>
            <person name="Andreopoulos B."/>
            <person name="Baker S."/>
            <person name="Barry K."/>
            <person name="Bills G."/>
            <person name="Bluhm B."/>
            <person name="Cannon C."/>
            <person name="Castanera R."/>
            <person name="Culley D."/>
            <person name="Daum C."/>
            <person name="Ezra D."/>
            <person name="Gonzalez J."/>
            <person name="Henrissat B."/>
            <person name="Kuo A."/>
            <person name="Liang C."/>
            <person name="Lipzen A."/>
            <person name="Lutzoni F."/>
            <person name="Magnuson J."/>
            <person name="Mondo S."/>
            <person name="Nolan M."/>
            <person name="Ohm R."/>
            <person name="Pangilinan J."/>
            <person name="Park H.-J."/>
            <person name="Ramirez L."/>
            <person name="Alfaro M."/>
            <person name="Sun H."/>
            <person name="Tritt A."/>
            <person name="Yoshinaga Y."/>
            <person name="Zwiers L.-H."/>
            <person name="Turgeon B."/>
            <person name="Goodwin S."/>
            <person name="Spatafora J."/>
            <person name="Crous P."/>
            <person name="Grigoriev I."/>
        </authorList>
    </citation>
    <scope>NUCLEOTIDE SEQUENCE</scope>
    <source>
        <strain evidence="2">SCOH1-5</strain>
    </source>
</reference>
<protein>
    <submittedName>
        <fullName evidence="2">Uncharacterized protein</fullName>
    </submittedName>
</protein>
<gene>
    <name evidence="2" type="ORF">CERZMDRAFT_89167</name>
</gene>
<evidence type="ECO:0000256" key="1">
    <source>
        <dbReference type="SAM" id="MobiDB-lite"/>
    </source>
</evidence>
<dbReference type="EMBL" id="ML992717">
    <property type="protein sequence ID" value="KAF2206538.1"/>
    <property type="molecule type" value="Genomic_DNA"/>
</dbReference>
<proteinExistence type="predicted"/>
<dbReference type="Pfam" id="PF12511">
    <property type="entry name" value="DUF3716"/>
    <property type="match status" value="1"/>
</dbReference>